<keyword evidence="3" id="KW-1185">Reference proteome</keyword>
<evidence type="ECO:0000259" key="1">
    <source>
        <dbReference type="Pfam" id="PF17171"/>
    </source>
</evidence>
<evidence type="ECO:0000313" key="2">
    <source>
        <dbReference type="EMBL" id="KAK2714832.1"/>
    </source>
</evidence>
<comment type="caution">
    <text evidence="2">The sequence shown here is derived from an EMBL/GenBank/DDBJ whole genome shotgun (WGS) entry which is preliminary data.</text>
</comment>
<name>A0AA88I3Q9_ARTSF</name>
<evidence type="ECO:0000313" key="3">
    <source>
        <dbReference type="Proteomes" id="UP001187531"/>
    </source>
</evidence>
<dbReference type="Proteomes" id="UP001187531">
    <property type="component" value="Unassembled WGS sequence"/>
</dbReference>
<dbReference type="AlphaFoldDB" id="A0AA88I3Q9"/>
<dbReference type="EMBL" id="JAVRJZ010000013">
    <property type="protein sequence ID" value="KAK2714832.1"/>
    <property type="molecule type" value="Genomic_DNA"/>
</dbReference>
<proteinExistence type="predicted"/>
<protein>
    <recommendedName>
        <fullName evidence="1">Metaxin glutathione S-transferase domain-containing protein</fullName>
    </recommendedName>
</protein>
<feature type="domain" description="Metaxin glutathione S-transferase" evidence="1">
    <location>
        <begin position="13"/>
        <end position="47"/>
    </location>
</feature>
<accession>A0AA88I3Q9</accession>
<dbReference type="Pfam" id="PF17171">
    <property type="entry name" value="GST_C_6"/>
    <property type="match status" value="1"/>
</dbReference>
<dbReference type="InterPro" id="IPR033468">
    <property type="entry name" value="Metaxin_GST"/>
</dbReference>
<sequence>MKQIFHCYLTPHGEPTELDALVFGHVFTLLTTSMPENSLASIVRSHSDSDSIRSVGDRTRVYSPVLNFIPTNFEYGIEDEVIIKCAVEFFDGSVISSAKVEFWNKVNNDIQPPKRIGAKAASNNVKNILDLLRKCDNDDLNIPC</sequence>
<organism evidence="2 3">
    <name type="scientific">Artemia franciscana</name>
    <name type="common">Brine shrimp</name>
    <name type="synonym">Artemia sanfranciscana</name>
    <dbReference type="NCBI Taxonomy" id="6661"/>
    <lineage>
        <taxon>Eukaryota</taxon>
        <taxon>Metazoa</taxon>
        <taxon>Ecdysozoa</taxon>
        <taxon>Arthropoda</taxon>
        <taxon>Crustacea</taxon>
        <taxon>Branchiopoda</taxon>
        <taxon>Anostraca</taxon>
        <taxon>Artemiidae</taxon>
        <taxon>Artemia</taxon>
    </lineage>
</organism>
<gene>
    <name evidence="2" type="ORF">QYM36_009138</name>
</gene>
<reference evidence="2" key="1">
    <citation type="submission" date="2023-07" db="EMBL/GenBank/DDBJ databases">
        <title>Chromosome-level genome assembly of Artemia franciscana.</title>
        <authorList>
            <person name="Jo E."/>
        </authorList>
    </citation>
    <scope>NUCLEOTIDE SEQUENCE</scope>
    <source>
        <tissue evidence="2">Whole body</tissue>
    </source>
</reference>